<keyword evidence="3" id="KW-1185">Reference proteome</keyword>
<sequence length="327" mass="34729">MAPTSKANYKSFEAQARLIRAIVAAHPETKWNYKEIATCYGSDMTADALNHRFRRIRAEAAIIKAARQQGLDMKNLKLGDELPTVQGAVDMDNIAKYFGQSTADGIQFQFRAIKSDVKRIRDAVHSGQDVADLPLPGLNGPGGISSVTSTPSKATPSKATPSRARGTKRKQVNIKEEFASSDMEDADDDGNTTQDWSEKDADDTPSKKRTKTNGTAGAGATTPGQKNGTPSRRAASKAATTIATSMEATTDLSESYSESEPLTVRPASIFGNPTPTPNPARAMAHDNTVFNRGAQDSLIGGSGPFDGDGGGYTDYYGGLDLGGDCEI</sequence>
<gene>
    <name evidence="2" type="ORF">ACRE_049630</name>
</gene>
<evidence type="ECO:0000313" key="3">
    <source>
        <dbReference type="Proteomes" id="UP000029964"/>
    </source>
</evidence>
<feature type="compositionally biased region" description="Polar residues" evidence="1">
    <location>
        <begin position="145"/>
        <end position="160"/>
    </location>
</feature>
<name>A0A086T4K2_HAPC1</name>
<evidence type="ECO:0000256" key="1">
    <source>
        <dbReference type="SAM" id="MobiDB-lite"/>
    </source>
</evidence>
<accession>A0A086T4K2</accession>
<dbReference type="Proteomes" id="UP000029964">
    <property type="component" value="Unassembled WGS sequence"/>
</dbReference>
<feature type="compositionally biased region" description="Basic and acidic residues" evidence="1">
    <location>
        <begin position="196"/>
        <end position="206"/>
    </location>
</feature>
<organism evidence="2 3">
    <name type="scientific">Hapsidospora chrysogenum (strain ATCC 11550 / CBS 779.69 / DSM 880 / IAM 14645 / JCM 23072 / IMI 49137)</name>
    <name type="common">Acremonium chrysogenum</name>
    <dbReference type="NCBI Taxonomy" id="857340"/>
    <lineage>
        <taxon>Eukaryota</taxon>
        <taxon>Fungi</taxon>
        <taxon>Dikarya</taxon>
        <taxon>Ascomycota</taxon>
        <taxon>Pezizomycotina</taxon>
        <taxon>Sordariomycetes</taxon>
        <taxon>Hypocreomycetidae</taxon>
        <taxon>Hypocreales</taxon>
        <taxon>Bionectriaceae</taxon>
        <taxon>Hapsidospora</taxon>
    </lineage>
</organism>
<feature type="compositionally biased region" description="Polar residues" evidence="1">
    <location>
        <begin position="246"/>
        <end position="260"/>
    </location>
</feature>
<dbReference type="STRING" id="857340.A0A086T4K2"/>
<dbReference type="EMBL" id="JPKY01000051">
    <property type="protein sequence ID" value="KFH44284.1"/>
    <property type="molecule type" value="Genomic_DNA"/>
</dbReference>
<dbReference type="OrthoDB" id="4828117at2759"/>
<evidence type="ECO:0000313" key="2">
    <source>
        <dbReference type="EMBL" id="KFH44284.1"/>
    </source>
</evidence>
<comment type="caution">
    <text evidence="2">The sequence shown here is derived from an EMBL/GenBank/DDBJ whole genome shotgun (WGS) entry which is preliminary data.</text>
</comment>
<dbReference type="HOGENOM" id="CLU_039071_0_1_1"/>
<reference evidence="3" key="1">
    <citation type="journal article" date="2014" name="Genome Announc.">
        <title>Genome sequence and annotation of Acremonium chrysogenum, producer of the beta-lactam antibiotic cephalosporin C.</title>
        <authorList>
            <person name="Terfehr D."/>
            <person name="Dahlmann T.A."/>
            <person name="Specht T."/>
            <person name="Zadra I."/>
            <person name="Kuernsteiner H."/>
            <person name="Kueck U."/>
        </authorList>
    </citation>
    <scope>NUCLEOTIDE SEQUENCE [LARGE SCALE GENOMIC DNA]</scope>
    <source>
        <strain evidence="3">ATCC 11550 / CBS 779.69 / DSM 880 / IAM 14645 / JCM 23072 / IMI 49137</strain>
    </source>
</reference>
<feature type="region of interest" description="Disordered" evidence="1">
    <location>
        <begin position="129"/>
        <end position="267"/>
    </location>
</feature>
<feature type="compositionally biased region" description="Low complexity" evidence="1">
    <location>
        <begin position="231"/>
        <end position="245"/>
    </location>
</feature>
<proteinExistence type="predicted"/>
<protein>
    <submittedName>
        <fullName evidence="2">Uncharacterized protein</fullName>
    </submittedName>
</protein>
<feature type="compositionally biased region" description="Low complexity" evidence="1">
    <location>
        <begin position="212"/>
        <end position="222"/>
    </location>
</feature>
<dbReference type="AlphaFoldDB" id="A0A086T4K2"/>